<proteinExistence type="predicted"/>
<evidence type="ECO:0000313" key="1">
    <source>
        <dbReference type="EMBL" id="GFG56351.1"/>
    </source>
</evidence>
<accession>A0A7I9WF22</accession>
<evidence type="ECO:0000313" key="2">
    <source>
        <dbReference type="Proteomes" id="UP000465241"/>
    </source>
</evidence>
<name>A0A7I9WF22_9MYCO</name>
<sequence length="154" mass="17042">MRRHTLEDIMIESLRGYTSPSMITDTAVRDSLNAFITETLAGLSTPGSDVAKLFASPDVAISGSGLDEYFMGPDAAQSGISLVTTSKVRWEPRVVVSWMRDQIAWAQIRIDAHTVENGTPVVVPYVTIGIFERNGDEWGWLYWGGGEPQRQPRL</sequence>
<dbReference type="RefSeq" id="WP_193488023.1">
    <property type="nucleotide sequence ID" value="NZ_BAAAMC010000028.1"/>
</dbReference>
<dbReference type="EMBL" id="BLKT01000003">
    <property type="protein sequence ID" value="GFG56351.1"/>
    <property type="molecule type" value="Genomic_DNA"/>
</dbReference>
<dbReference type="Proteomes" id="UP000465241">
    <property type="component" value="Unassembled WGS sequence"/>
</dbReference>
<protein>
    <recommendedName>
        <fullName evidence="3">SnoaL-like domain-containing protein</fullName>
    </recommendedName>
</protein>
<organism evidence="1 2">
    <name type="scientific">Mycolicibacterium murale</name>
    <dbReference type="NCBI Taxonomy" id="182220"/>
    <lineage>
        <taxon>Bacteria</taxon>
        <taxon>Bacillati</taxon>
        <taxon>Actinomycetota</taxon>
        <taxon>Actinomycetes</taxon>
        <taxon>Mycobacteriales</taxon>
        <taxon>Mycobacteriaceae</taxon>
        <taxon>Mycolicibacterium</taxon>
    </lineage>
</organism>
<gene>
    <name evidence="1" type="ORF">MMUR_04870</name>
</gene>
<reference evidence="1 2" key="1">
    <citation type="journal article" date="2019" name="Emerg. Microbes Infect.">
        <title>Comprehensive subspecies identification of 175 nontuberculous mycobacteria species based on 7547 genomic profiles.</title>
        <authorList>
            <person name="Matsumoto Y."/>
            <person name="Kinjo T."/>
            <person name="Motooka D."/>
            <person name="Nabeya D."/>
            <person name="Jung N."/>
            <person name="Uechi K."/>
            <person name="Horii T."/>
            <person name="Iida T."/>
            <person name="Fujita J."/>
            <person name="Nakamura S."/>
        </authorList>
    </citation>
    <scope>NUCLEOTIDE SEQUENCE [LARGE SCALE GENOMIC DNA]</scope>
    <source>
        <strain evidence="1 2">JCM 13392</strain>
    </source>
</reference>
<dbReference type="AlphaFoldDB" id="A0A7I9WF22"/>
<keyword evidence="2" id="KW-1185">Reference proteome</keyword>
<evidence type="ECO:0008006" key="3">
    <source>
        <dbReference type="Google" id="ProtNLM"/>
    </source>
</evidence>
<comment type="caution">
    <text evidence="1">The sequence shown here is derived from an EMBL/GenBank/DDBJ whole genome shotgun (WGS) entry which is preliminary data.</text>
</comment>